<sequence>MLHPPRLYLYLDAVARVGSIRKAAEQLHVASTALNRKILEVEQEIGTALFERLPRGVRLTAAGEVLIATVRRSLADLDSAAAQMEQLRGLVRGTVRMATVESVATDFLPEVIGRYQSTHRGVQFRVAVGNSGDLLAALKEDEADLLLAHDPPPTTFLHELAVSAQPFCAMMRPDHPLASRRTLRLSDCQPYPVALGPESFGSRRLIEAICARNRLSLRVMLEATTVEMLKSFARQTGAICFQFQAGTLRETRQGTLIAVPLSDPELCGGRLVLGARKGRSLPPAAAAFAEHLKAALTGLHQPLAEAA</sequence>
<dbReference type="GO" id="GO:0005829">
    <property type="term" value="C:cytosol"/>
    <property type="evidence" value="ECO:0007669"/>
    <property type="project" value="TreeGrafter"/>
</dbReference>
<dbReference type="SUPFAM" id="SSF46785">
    <property type="entry name" value="Winged helix' DNA-binding domain"/>
    <property type="match status" value="1"/>
</dbReference>
<dbReference type="GO" id="GO:0003677">
    <property type="term" value="F:DNA binding"/>
    <property type="evidence" value="ECO:0007669"/>
    <property type="project" value="UniProtKB-KW"/>
</dbReference>
<comment type="similarity">
    <text evidence="1">Belongs to the LysR transcriptional regulatory family.</text>
</comment>
<evidence type="ECO:0000256" key="4">
    <source>
        <dbReference type="ARBA" id="ARBA00023163"/>
    </source>
</evidence>
<dbReference type="RefSeq" id="WP_043354642.1">
    <property type="nucleotide sequence ID" value="NZ_CP010537.1"/>
</dbReference>
<dbReference type="PANTHER" id="PTHR30419:SF8">
    <property type="entry name" value="NITROGEN ASSIMILATION TRANSCRIPTIONAL ACTIVATOR-RELATED"/>
    <property type="match status" value="1"/>
</dbReference>
<evidence type="ECO:0000313" key="7">
    <source>
        <dbReference type="Proteomes" id="UP000031843"/>
    </source>
</evidence>
<dbReference type="OrthoDB" id="8839922at2"/>
<dbReference type="InterPro" id="IPR000847">
    <property type="entry name" value="LysR_HTH_N"/>
</dbReference>
<keyword evidence="3" id="KW-0238">DNA-binding</keyword>
<dbReference type="STRING" id="68895.RR42_s1385"/>
<dbReference type="EMBL" id="CP010537">
    <property type="protein sequence ID" value="AJG22973.1"/>
    <property type="molecule type" value="Genomic_DNA"/>
</dbReference>
<evidence type="ECO:0000256" key="1">
    <source>
        <dbReference type="ARBA" id="ARBA00009437"/>
    </source>
</evidence>
<evidence type="ECO:0000256" key="2">
    <source>
        <dbReference type="ARBA" id="ARBA00023015"/>
    </source>
</evidence>
<dbReference type="Gene3D" id="3.40.190.290">
    <property type="match status" value="1"/>
</dbReference>
<evidence type="ECO:0000313" key="6">
    <source>
        <dbReference type="EMBL" id="AJG22973.1"/>
    </source>
</evidence>
<accession>A0A0C4YIV4</accession>
<name>A0A0C4YIV4_9BURK</name>
<dbReference type="SUPFAM" id="SSF53850">
    <property type="entry name" value="Periplasmic binding protein-like II"/>
    <property type="match status" value="1"/>
</dbReference>
<dbReference type="InterPro" id="IPR005119">
    <property type="entry name" value="LysR_subst-bd"/>
</dbReference>
<evidence type="ECO:0000259" key="5">
    <source>
        <dbReference type="PROSITE" id="PS50931"/>
    </source>
</evidence>
<dbReference type="Pfam" id="PF00126">
    <property type="entry name" value="HTH_1"/>
    <property type="match status" value="1"/>
</dbReference>
<keyword evidence="2" id="KW-0805">Transcription regulation</keyword>
<dbReference type="GO" id="GO:0003700">
    <property type="term" value="F:DNA-binding transcription factor activity"/>
    <property type="evidence" value="ECO:0007669"/>
    <property type="project" value="InterPro"/>
</dbReference>
<proteinExistence type="inferred from homology"/>
<organism evidence="6 7">
    <name type="scientific">Cupriavidus basilensis</name>
    <dbReference type="NCBI Taxonomy" id="68895"/>
    <lineage>
        <taxon>Bacteria</taxon>
        <taxon>Pseudomonadati</taxon>
        <taxon>Pseudomonadota</taxon>
        <taxon>Betaproteobacteria</taxon>
        <taxon>Burkholderiales</taxon>
        <taxon>Burkholderiaceae</taxon>
        <taxon>Cupriavidus</taxon>
    </lineage>
</organism>
<gene>
    <name evidence="6" type="ORF">RR42_s1385</name>
</gene>
<protein>
    <submittedName>
        <fullName evidence="6">Transcriptional regulator, LysR family</fullName>
    </submittedName>
</protein>
<keyword evidence="4" id="KW-0804">Transcription</keyword>
<dbReference type="PROSITE" id="PS50931">
    <property type="entry name" value="HTH_LYSR"/>
    <property type="match status" value="1"/>
</dbReference>
<dbReference type="KEGG" id="cbw:RR42_s1385"/>
<dbReference type="InterPro" id="IPR036388">
    <property type="entry name" value="WH-like_DNA-bd_sf"/>
</dbReference>
<dbReference type="PANTHER" id="PTHR30419">
    <property type="entry name" value="HTH-TYPE TRANSCRIPTIONAL REGULATOR YBHD"/>
    <property type="match status" value="1"/>
</dbReference>
<dbReference type="Pfam" id="PF03466">
    <property type="entry name" value="LysR_substrate"/>
    <property type="match status" value="1"/>
</dbReference>
<reference evidence="6 7" key="1">
    <citation type="journal article" date="2015" name="Genome Announc.">
        <title>Complete Genome Sequence of Cupriavidus basilensis 4G11, Isolated from the Oak Ridge Field Research Center Site.</title>
        <authorList>
            <person name="Ray J."/>
            <person name="Waters R.J."/>
            <person name="Skerker J.M."/>
            <person name="Kuehl J.V."/>
            <person name="Price M.N."/>
            <person name="Huang J."/>
            <person name="Chakraborty R."/>
            <person name="Arkin A.P."/>
            <person name="Deutschbauer A."/>
        </authorList>
    </citation>
    <scope>NUCLEOTIDE SEQUENCE [LARGE SCALE GENOMIC DNA]</scope>
    <source>
        <strain evidence="6">4G11</strain>
    </source>
</reference>
<evidence type="ECO:0000256" key="3">
    <source>
        <dbReference type="ARBA" id="ARBA00023125"/>
    </source>
</evidence>
<keyword evidence="7" id="KW-1185">Reference proteome</keyword>
<dbReference type="Gene3D" id="1.10.10.10">
    <property type="entry name" value="Winged helix-like DNA-binding domain superfamily/Winged helix DNA-binding domain"/>
    <property type="match status" value="1"/>
</dbReference>
<feature type="domain" description="HTH lysR-type" evidence="5">
    <location>
        <begin position="10"/>
        <end position="60"/>
    </location>
</feature>
<dbReference type="InterPro" id="IPR050950">
    <property type="entry name" value="HTH-type_LysR_regulators"/>
</dbReference>
<dbReference type="Proteomes" id="UP000031843">
    <property type="component" value="Chromosome secondary"/>
</dbReference>
<dbReference type="AlphaFoldDB" id="A0A0C4YIV4"/>
<dbReference type="InterPro" id="IPR036390">
    <property type="entry name" value="WH_DNA-bd_sf"/>
</dbReference>